<proteinExistence type="predicted"/>
<name>A0A2J8H534_VIBDI</name>
<dbReference type="AlphaFoldDB" id="A0A2J8H534"/>
<reference evidence="2 3" key="1">
    <citation type="submission" date="2018-01" db="EMBL/GenBank/DDBJ databases">
        <title>Draft genome sequences of six Vibrio diazotrophicus strains isolated from deep-sea sediments of the Baltic Sea.</title>
        <authorList>
            <person name="Castillo D."/>
            <person name="Vandieken V."/>
            <person name="Chiang O."/>
            <person name="Middelboe M."/>
        </authorList>
    </citation>
    <scope>NUCLEOTIDE SEQUENCE [LARGE SCALE GENOMIC DNA]</scope>
    <source>
        <strain evidence="2 3">60.27F</strain>
    </source>
</reference>
<accession>A0A2J8H534</accession>
<dbReference type="Proteomes" id="UP000236449">
    <property type="component" value="Unassembled WGS sequence"/>
</dbReference>
<dbReference type="EMBL" id="POSK01000012">
    <property type="protein sequence ID" value="PNI03335.1"/>
    <property type="molecule type" value="Genomic_DNA"/>
</dbReference>
<gene>
    <name evidence="2" type="ORF">C1N32_17245</name>
</gene>
<evidence type="ECO:0000313" key="3">
    <source>
        <dbReference type="Proteomes" id="UP000236449"/>
    </source>
</evidence>
<feature type="chain" id="PRO_5014362733" description="DUF3829 domain-containing protein" evidence="1">
    <location>
        <begin position="22"/>
        <end position="359"/>
    </location>
</feature>
<evidence type="ECO:0000256" key="1">
    <source>
        <dbReference type="SAM" id="SignalP"/>
    </source>
</evidence>
<dbReference type="RefSeq" id="WP_102953524.1">
    <property type="nucleotide sequence ID" value="NZ_POSI01000003.1"/>
</dbReference>
<dbReference type="PROSITE" id="PS51257">
    <property type="entry name" value="PROKAR_LIPOPROTEIN"/>
    <property type="match status" value="1"/>
</dbReference>
<comment type="caution">
    <text evidence="2">The sequence shown here is derived from an EMBL/GenBank/DDBJ whole genome shotgun (WGS) entry which is preliminary data.</text>
</comment>
<keyword evidence="1" id="KW-0732">Signal</keyword>
<feature type="signal peptide" evidence="1">
    <location>
        <begin position="1"/>
        <end position="21"/>
    </location>
</feature>
<evidence type="ECO:0000313" key="2">
    <source>
        <dbReference type="EMBL" id="PNI03335.1"/>
    </source>
</evidence>
<organism evidence="2 3">
    <name type="scientific">Vibrio diazotrophicus</name>
    <dbReference type="NCBI Taxonomy" id="685"/>
    <lineage>
        <taxon>Bacteria</taxon>
        <taxon>Pseudomonadati</taxon>
        <taxon>Pseudomonadota</taxon>
        <taxon>Gammaproteobacteria</taxon>
        <taxon>Vibrionales</taxon>
        <taxon>Vibrionaceae</taxon>
        <taxon>Vibrio</taxon>
    </lineage>
</organism>
<protein>
    <recommendedName>
        <fullName evidence="4">DUF3829 domain-containing protein</fullName>
    </recommendedName>
</protein>
<dbReference type="OrthoDB" id="7055177at2"/>
<evidence type="ECO:0008006" key="4">
    <source>
        <dbReference type="Google" id="ProtNLM"/>
    </source>
</evidence>
<sequence>MTKIKLSQYVIALGAITVLSACSSTSTQISSYGAAVEQLTSQIDATINETNQLSIDYKLSRIAEQSHYGANKDSSNGGCFIVVSQITDNVDGNSNLCTRIGLPTFEDITPVIPENEIKSLYLYKANKALQSYAQSLQKLNDAGSAQEITSATIKLDSSLVGLYTQYEALSGDTTYNEDFHKTLDIVSGSIAAIGRSVAEAKRRKALKTIIKEADPWIIRVTKSMEQELNNDHFGKLKKAYEQTSLRELFTNYNDLVRASKLDKQQRKQMINDIYETWKDYSAREMKSNALVKAVEKIRVSHNTLKSEVSKDIFASSEISNTVSELNDYYKQLDSFHELLASCKGILKLEDETYTCSNEG</sequence>